<reference evidence="2 3" key="1">
    <citation type="submission" date="2020-10" db="EMBL/GenBank/DDBJ databases">
        <title>The Coptis chinensis genome and diversification of protoberbering-type alkaloids.</title>
        <authorList>
            <person name="Wang B."/>
            <person name="Shu S."/>
            <person name="Song C."/>
            <person name="Liu Y."/>
        </authorList>
    </citation>
    <scope>NUCLEOTIDE SEQUENCE [LARGE SCALE GENOMIC DNA]</scope>
    <source>
        <strain evidence="2">HL-2020</strain>
        <tissue evidence="2">Leaf</tissue>
    </source>
</reference>
<keyword evidence="1" id="KW-1133">Transmembrane helix</keyword>
<gene>
    <name evidence="2" type="ORF">IFM89_028264</name>
</gene>
<organism evidence="2 3">
    <name type="scientific">Coptis chinensis</name>
    <dbReference type="NCBI Taxonomy" id="261450"/>
    <lineage>
        <taxon>Eukaryota</taxon>
        <taxon>Viridiplantae</taxon>
        <taxon>Streptophyta</taxon>
        <taxon>Embryophyta</taxon>
        <taxon>Tracheophyta</taxon>
        <taxon>Spermatophyta</taxon>
        <taxon>Magnoliopsida</taxon>
        <taxon>Ranunculales</taxon>
        <taxon>Ranunculaceae</taxon>
        <taxon>Coptidoideae</taxon>
        <taxon>Coptis</taxon>
    </lineage>
</organism>
<feature type="transmembrane region" description="Helical" evidence="1">
    <location>
        <begin position="56"/>
        <end position="77"/>
    </location>
</feature>
<name>A0A835HDQ3_9MAGN</name>
<evidence type="ECO:0000313" key="3">
    <source>
        <dbReference type="Proteomes" id="UP000631114"/>
    </source>
</evidence>
<keyword evidence="3" id="KW-1185">Reference proteome</keyword>
<evidence type="ECO:0000313" key="2">
    <source>
        <dbReference type="EMBL" id="KAF9598595.1"/>
    </source>
</evidence>
<accession>A0A835HDQ3</accession>
<dbReference type="AlphaFoldDB" id="A0A835HDQ3"/>
<keyword evidence="1" id="KW-0812">Transmembrane</keyword>
<dbReference type="OrthoDB" id="1305444at2759"/>
<dbReference type="EMBL" id="JADFTS010000007">
    <property type="protein sequence ID" value="KAF9598595.1"/>
    <property type="molecule type" value="Genomic_DNA"/>
</dbReference>
<sequence length="144" mass="16727">MSVARMVRTWNIFSGIVFLQKNLWKWVAGHFSFTCNFQNMQEAVDRGKRCSSYVKHLWLSAVVGGMAFGTGKLPWWLTQRWENIKGKVVNCIFTTTWREANFSADLAANKATTMPSTQTYLFEGRLAWIFKLESPHLAYFRFVN</sequence>
<evidence type="ECO:0000256" key="1">
    <source>
        <dbReference type="SAM" id="Phobius"/>
    </source>
</evidence>
<protein>
    <submittedName>
        <fullName evidence="2">Uncharacterized protein</fullName>
    </submittedName>
</protein>
<dbReference type="Proteomes" id="UP000631114">
    <property type="component" value="Unassembled WGS sequence"/>
</dbReference>
<proteinExistence type="predicted"/>
<comment type="caution">
    <text evidence="2">The sequence shown here is derived from an EMBL/GenBank/DDBJ whole genome shotgun (WGS) entry which is preliminary data.</text>
</comment>
<keyword evidence="1" id="KW-0472">Membrane</keyword>